<proteinExistence type="predicted"/>
<comment type="caution">
    <text evidence="2">The sequence shown here is derived from an EMBL/GenBank/DDBJ whole genome shotgun (WGS) entry which is preliminary data.</text>
</comment>
<evidence type="ECO:0000313" key="2">
    <source>
        <dbReference type="EMBL" id="KAK8243448.1"/>
    </source>
</evidence>
<keyword evidence="1" id="KW-0472">Membrane</keyword>
<organism evidence="2 3">
    <name type="scientific">Phyllosticta capitalensis</name>
    <dbReference type="NCBI Taxonomy" id="121624"/>
    <lineage>
        <taxon>Eukaryota</taxon>
        <taxon>Fungi</taxon>
        <taxon>Dikarya</taxon>
        <taxon>Ascomycota</taxon>
        <taxon>Pezizomycotina</taxon>
        <taxon>Dothideomycetes</taxon>
        <taxon>Dothideomycetes incertae sedis</taxon>
        <taxon>Botryosphaeriales</taxon>
        <taxon>Phyllostictaceae</taxon>
        <taxon>Phyllosticta</taxon>
    </lineage>
</organism>
<feature type="transmembrane region" description="Helical" evidence="1">
    <location>
        <begin position="7"/>
        <end position="28"/>
    </location>
</feature>
<protein>
    <submittedName>
        <fullName evidence="2">Uncharacterized protein</fullName>
    </submittedName>
</protein>
<gene>
    <name evidence="2" type="ORF">HDK90DRAFT_123543</name>
</gene>
<dbReference type="Proteomes" id="UP001492380">
    <property type="component" value="Unassembled WGS sequence"/>
</dbReference>
<keyword evidence="3" id="KW-1185">Reference proteome</keyword>
<sequence length="617" mass="71457">MPTAADIITYVGVPLTVLGILPILWNIVKAFVIRYRLSSFLPWELRQFFNLSADPANGNVMVYVPQLQCVNLNLGFEDVEKESPLSKSIRFRRWIHKAFQRLISRSTVRDWSQKNQMGPEDPFEIVDLRPQEDIPSAVPKPSHVFKMVTPKYPYCPWMMVAINCGLGIRRYDIGDGIRFTVNFDMAMEKNVPLRISWHSFVILALALGVDPISLGSTQKEFELSKFYSDEHDTFTIVIRGSKAVEPWRFYFQQDSWNDYSAHRVLGWLNVMEIKSDGNSECRALGNMYLFRPIKEIFVDPHNWGSDPQDCKDPVAAALSWLFYESRVWEQHDRCILPVSQPMLEMRERSICFLRAFGGFQALKKMAQSLLHGPDDRDTIGDFRDGDPTWHLLRSDDNPVSQLIRFLYVSTYESTYFENSFTVYKRLRVLENKCRNVNAPSENPSIQDDIKDLRAFCNDPLIQFGNFAIKPRSFNRLLRDLQPRGKFSKLRSMFDPFSKTPVRDKVELTVSWKVIRDQGIIRDDAGDFSESTEMTLLAHFLLAASPWKHRLHQRWEVGSLFMSLLDQLQEHLAYSPAFSTTLEQALEHAKMGIYTAPSDRWALHRLLSDGGDKTVYLY</sequence>
<evidence type="ECO:0000256" key="1">
    <source>
        <dbReference type="SAM" id="Phobius"/>
    </source>
</evidence>
<reference evidence="2 3" key="1">
    <citation type="submission" date="2024-04" db="EMBL/GenBank/DDBJ databases">
        <title>Phyllosticta paracitricarpa is synonymous to the EU quarantine fungus P. citricarpa based on phylogenomic analyses.</title>
        <authorList>
            <consortium name="Lawrence Berkeley National Laboratory"/>
            <person name="Van Ingen-Buijs V.A."/>
            <person name="Van Westerhoven A.C."/>
            <person name="Haridas S."/>
            <person name="Skiadas P."/>
            <person name="Martin F."/>
            <person name="Groenewald J.Z."/>
            <person name="Crous P.W."/>
            <person name="Seidl M.F."/>
        </authorList>
    </citation>
    <scope>NUCLEOTIDE SEQUENCE [LARGE SCALE GENOMIC DNA]</scope>
    <source>
        <strain evidence="2 3">CBS 123374</strain>
    </source>
</reference>
<evidence type="ECO:0000313" key="3">
    <source>
        <dbReference type="Proteomes" id="UP001492380"/>
    </source>
</evidence>
<keyword evidence="1" id="KW-0812">Transmembrane</keyword>
<name>A0ABR1YYL8_9PEZI</name>
<keyword evidence="1" id="KW-1133">Transmembrane helix</keyword>
<accession>A0ABR1YYL8</accession>
<dbReference type="EMBL" id="JBBWRZ010000002">
    <property type="protein sequence ID" value="KAK8243448.1"/>
    <property type="molecule type" value="Genomic_DNA"/>
</dbReference>